<dbReference type="InterPro" id="IPR017978">
    <property type="entry name" value="GPCR_3_C"/>
</dbReference>
<dbReference type="PRINTS" id="PR00237">
    <property type="entry name" value="GPCRRHODOPSN"/>
</dbReference>
<organism evidence="11 12">
    <name type="scientific">Lingula anatina</name>
    <name type="common">Brachiopod</name>
    <name type="synonym">Lingula unguis</name>
    <dbReference type="NCBI Taxonomy" id="7574"/>
    <lineage>
        <taxon>Eukaryota</taxon>
        <taxon>Metazoa</taxon>
        <taxon>Spiralia</taxon>
        <taxon>Lophotrochozoa</taxon>
        <taxon>Brachiopoda</taxon>
        <taxon>Linguliformea</taxon>
        <taxon>Lingulata</taxon>
        <taxon>Lingulida</taxon>
        <taxon>Linguloidea</taxon>
        <taxon>Lingulidae</taxon>
        <taxon>Lingula</taxon>
    </lineage>
</organism>
<dbReference type="RefSeq" id="XP_023933611.1">
    <property type="nucleotide sequence ID" value="XM_024077843.1"/>
</dbReference>
<evidence type="ECO:0000313" key="11">
    <source>
        <dbReference type="Proteomes" id="UP000085678"/>
    </source>
</evidence>
<evidence type="ECO:0000256" key="3">
    <source>
        <dbReference type="ARBA" id="ARBA00022989"/>
    </source>
</evidence>
<name>A0A2R2MTN8_LINAN</name>
<feature type="domain" description="G-protein coupled receptors family 1 profile" evidence="10">
    <location>
        <begin position="59"/>
        <end position="314"/>
    </location>
</feature>
<feature type="transmembrane region" description="Helical" evidence="8">
    <location>
        <begin position="203"/>
        <end position="230"/>
    </location>
</feature>
<dbReference type="KEGG" id="lak:112042740"/>
<feature type="transmembrane region" description="Helical" evidence="8">
    <location>
        <begin position="80"/>
        <end position="101"/>
    </location>
</feature>
<reference evidence="12" key="1">
    <citation type="submission" date="2025-08" db="UniProtKB">
        <authorList>
            <consortium name="RefSeq"/>
        </authorList>
    </citation>
    <scope>IDENTIFICATION</scope>
    <source>
        <tissue evidence="12">Gonads</tissue>
    </source>
</reference>
<dbReference type="Pfam" id="PF00001">
    <property type="entry name" value="7tm_1"/>
    <property type="match status" value="1"/>
</dbReference>
<feature type="transmembrane region" description="Helical" evidence="8">
    <location>
        <begin position="258"/>
        <end position="285"/>
    </location>
</feature>
<keyword evidence="11" id="KW-1185">Reference proteome</keyword>
<keyword evidence="5 8" id="KW-0472">Membrane</keyword>
<dbReference type="GeneID" id="112042740"/>
<keyword evidence="6" id="KW-0675">Receptor</keyword>
<dbReference type="InterPro" id="IPR017452">
    <property type="entry name" value="GPCR_Rhodpsn_7TM"/>
</dbReference>
<keyword evidence="2 8" id="KW-0812">Transmembrane</keyword>
<dbReference type="PROSITE" id="PS50259">
    <property type="entry name" value="G_PROTEIN_RECEP_F3_4"/>
    <property type="match status" value="1"/>
</dbReference>
<dbReference type="InParanoid" id="A0A2R2MTN8"/>
<feature type="transmembrane region" description="Helical" evidence="8">
    <location>
        <begin position="291"/>
        <end position="317"/>
    </location>
</feature>
<evidence type="ECO:0000256" key="1">
    <source>
        <dbReference type="ARBA" id="ARBA00004141"/>
    </source>
</evidence>
<sequence>MDTALSATNLSLLRYEPSRQLGGNGTYSEDYENLMRFLKISSVVFPMVFVLFLIIGIIGNTLTIYTIAKSKCLSTSPNILFLNLALSDLIFLAVCVPLQAAYYGTEYNLLLGDGLCKIFKYTIFVTTGVGGYSLAAICAFRCFAIAKPMRCGMVLTKRRVKMVIISIWISLLLVNTPIAIYYMEHQGVACSPVFEFQYQTTVFVVITTAADVLVPLLILFIASMCIVVALRKRDISIESFSEEELAEQSKKQTMKQMILVVSVALVFCVCWVPFTMITIVCALGVGPKGITYIIISSTAQLLAFSNSCINPIVYNFVSKEFRQGFRQVSDSARWAALRFMRRFSSHESTRTNTSVSTPHVCHDVKNDNFGIATRTTGSRDTRVPEHIVLG</sequence>
<feature type="transmembrane region" description="Helical" evidence="8">
    <location>
        <begin position="163"/>
        <end position="183"/>
    </location>
</feature>
<dbReference type="GO" id="GO:0005886">
    <property type="term" value="C:plasma membrane"/>
    <property type="evidence" value="ECO:0007669"/>
    <property type="project" value="TreeGrafter"/>
</dbReference>
<gene>
    <name evidence="12" type="primary">LOC112042740</name>
</gene>
<dbReference type="PANTHER" id="PTHR45695:SF9">
    <property type="entry name" value="LEUCOKININ RECEPTOR"/>
    <property type="match status" value="1"/>
</dbReference>
<dbReference type="SMART" id="SM01381">
    <property type="entry name" value="7TM_GPCR_Srsx"/>
    <property type="match status" value="1"/>
</dbReference>
<evidence type="ECO:0000256" key="2">
    <source>
        <dbReference type="ARBA" id="ARBA00022692"/>
    </source>
</evidence>
<dbReference type="Proteomes" id="UP000085678">
    <property type="component" value="Unplaced"/>
</dbReference>
<evidence type="ECO:0000256" key="5">
    <source>
        <dbReference type="ARBA" id="ARBA00023136"/>
    </source>
</evidence>
<feature type="domain" description="G-protein coupled receptors family 3 profile" evidence="9">
    <location>
        <begin position="160"/>
        <end position="277"/>
    </location>
</feature>
<evidence type="ECO:0000259" key="9">
    <source>
        <dbReference type="PROSITE" id="PS50259"/>
    </source>
</evidence>
<dbReference type="InterPro" id="IPR000276">
    <property type="entry name" value="GPCR_Rhodpsn"/>
</dbReference>
<evidence type="ECO:0000256" key="7">
    <source>
        <dbReference type="ARBA" id="ARBA00023224"/>
    </source>
</evidence>
<evidence type="ECO:0000256" key="6">
    <source>
        <dbReference type="ARBA" id="ARBA00023170"/>
    </source>
</evidence>
<dbReference type="OrthoDB" id="5957382at2759"/>
<dbReference type="AlphaFoldDB" id="A0A2R2MTN8"/>
<evidence type="ECO:0000256" key="8">
    <source>
        <dbReference type="SAM" id="Phobius"/>
    </source>
</evidence>
<dbReference type="SUPFAM" id="SSF81321">
    <property type="entry name" value="Family A G protein-coupled receptor-like"/>
    <property type="match status" value="1"/>
</dbReference>
<accession>A0A2R2MTN8</accession>
<dbReference type="PROSITE" id="PS50262">
    <property type="entry name" value="G_PROTEIN_RECEP_F1_2"/>
    <property type="match status" value="1"/>
</dbReference>
<keyword evidence="7" id="KW-0807">Transducer</keyword>
<evidence type="ECO:0000259" key="10">
    <source>
        <dbReference type="PROSITE" id="PS50262"/>
    </source>
</evidence>
<protein>
    <submittedName>
        <fullName evidence="12">Allatostatin-A receptor-like</fullName>
    </submittedName>
</protein>
<dbReference type="PANTHER" id="PTHR45695">
    <property type="entry name" value="LEUCOKININ RECEPTOR-RELATED"/>
    <property type="match status" value="1"/>
</dbReference>
<feature type="transmembrane region" description="Helical" evidence="8">
    <location>
        <begin position="121"/>
        <end position="143"/>
    </location>
</feature>
<feature type="transmembrane region" description="Helical" evidence="8">
    <location>
        <begin position="43"/>
        <end position="68"/>
    </location>
</feature>
<keyword evidence="3 8" id="KW-1133">Transmembrane helix</keyword>
<comment type="subcellular location">
    <subcellularLocation>
        <location evidence="1">Membrane</location>
        <topology evidence="1">Multi-pass membrane protein</topology>
    </subcellularLocation>
</comment>
<dbReference type="Gene3D" id="1.20.1070.10">
    <property type="entry name" value="Rhodopsin 7-helix transmembrane proteins"/>
    <property type="match status" value="1"/>
</dbReference>
<proteinExistence type="predicted"/>
<evidence type="ECO:0000256" key="4">
    <source>
        <dbReference type="ARBA" id="ARBA00023040"/>
    </source>
</evidence>
<dbReference type="GO" id="GO:0004930">
    <property type="term" value="F:G protein-coupled receptor activity"/>
    <property type="evidence" value="ECO:0007669"/>
    <property type="project" value="UniProtKB-KW"/>
</dbReference>
<keyword evidence="4" id="KW-0297">G-protein coupled receptor</keyword>
<evidence type="ECO:0000313" key="12">
    <source>
        <dbReference type="RefSeq" id="XP_023933611.1"/>
    </source>
</evidence>